<gene>
    <name evidence="3" type="ORF">OHJ16_01295</name>
</gene>
<organism evidence="3 4">
    <name type="scientific">Actinomyces israelii</name>
    <dbReference type="NCBI Taxonomy" id="1659"/>
    <lineage>
        <taxon>Bacteria</taxon>
        <taxon>Bacillati</taxon>
        <taxon>Actinomycetota</taxon>
        <taxon>Actinomycetes</taxon>
        <taxon>Actinomycetales</taxon>
        <taxon>Actinomycetaceae</taxon>
        <taxon>Actinomyces</taxon>
    </lineage>
</organism>
<evidence type="ECO:0000256" key="2">
    <source>
        <dbReference type="SAM" id="SignalP"/>
    </source>
</evidence>
<dbReference type="EMBL" id="JAPTMY010000002">
    <property type="protein sequence ID" value="MCZ0856686.1"/>
    <property type="molecule type" value="Genomic_DNA"/>
</dbReference>
<evidence type="ECO:0000256" key="1">
    <source>
        <dbReference type="SAM" id="MobiDB-lite"/>
    </source>
</evidence>
<dbReference type="Proteomes" id="UP001072034">
    <property type="component" value="Unassembled WGS sequence"/>
</dbReference>
<keyword evidence="4" id="KW-1185">Reference proteome</keyword>
<name>A0ABT4I4L6_9ACTO</name>
<dbReference type="RefSeq" id="WP_268916414.1">
    <property type="nucleotide sequence ID" value="NZ_CP124548.1"/>
</dbReference>
<sequence>MRRRALLATGAGATALALSACGRSEVTAPNDGMESVSDVSQPSAPSPGPSEFPEAWTAVNFSGISFSILSTLTGPTPRNDWGLYVASYDLKTSDNEFDQRVMISAVDSTTTADGVRQTADLVTSGLVQSYAEIGRISWQEESRPAIERVAFYWGPDGAWCGWTWIIATEAGTGVLTLLGTSIDDGLRNGIEDTLDLTRRAS</sequence>
<feature type="chain" id="PRO_5046785550" description="Serine/arginine repetitive matrix protein 1" evidence="2">
    <location>
        <begin position="21"/>
        <end position="201"/>
    </location>
</feature>
<comment type="caution">
    <text evidence="3">The sequence shown here is derived from an EMBL/GenBank/DDBJ whole genome shotgun (WGS) entry which is preliminary data.</text>
</comment>
<protein>
    <recommendedName>
        <fullName evidence="5">Serine/arginine repetitive matrix protein 1</fullName>
    </recommendedName>
</protein>
<evidence type="ECO:0000313" key="4">
    <source>
        <dbReference type="Proteomes" id="UP001072034"/>
    </source>
</evidence>
<dbReference type="PROSITE" id="PS51257">
    <property type="entry name" value="PROKAR_LIPOPROTEIN"/>
    <property type="match status" value="1"/>
</dbReference>
<evidence type="ECO:0008006" key="5">
    <source>
        <dbReference type="Google" id="ProtNLM"/>
    </source>
</evidence>
<feature type="region of interest" description="Disordered" evidence="1">
    <location>
        <begin position="28"/>
        <end position="52"/>
    </location>
</feature>
<accession>A0ABT4I4L6</accession>
<reference evidence="3" key="1">
    <citation type="submission" date="2022-10" db="EMBL/GenBank/DDBJ databases">
        <title>Genome sequence of Actinomyces israelii ATCC 10048.</title>
        <authorList>
            <person name="Watt R.M."/>
            <person name="Tong W.M."/>
        </authorList>
    </citation>
    <scope>NUCLEOTIDE SEQUENCE</scope>
    <source>
        <strain evidence="3">ATCC 10048</strain>
    </source>
</reference>
<keyword evidence="2" id="KW-0732">Signal</keyword>
<feature type="signal peptide" evidence="2">
    <location>
        <begin position="1"/>
        <end position="20"/>
    </location>
</feature>
<proteinExistence type="predicted"/>
<evidence type="ECO:0000313" key="3">
    <source>
        <dbReference type="EMBL" id="MCZ0856686.1"/>
    </source>
</evidence>